<name>A0ABR3EPB8_9AGAR</name>
<keyword evidence="3" id="KW-1185">Reference proteome</keyword>
<comment type="caution">
    <text evidence="2">The sequence shown here is derived from an EMBL/GenBank/DDBJ whole genome shotgun (WGS) entry which is preliminary data.</text>
</comment>
<feature type="compositionally biased region" description="Polar residues" evidence="1">
    <location>
        <begin position="122"/>
        <end position="136"/>
    </location>
</feature>
<sequence length="136" mass="14102">MDVDEKEGLLLGNHLDTMATTSTDIDLPKSLPFVAQTATPVPINEPPLSNNLHNEDAPAAQSLVMPGEPVSTLDNTGTLKPALEACSTQAVSSNKDPATAGNETNTNTINLSLPPPVPGNNLAATQSTEKPADTFT</sequence>
<protein>
    <submittedName>
        <fullName evidence="2">Uncharacterized protein</fullName>
    </submittedName>
</protein>
<evidence type="ECO:0000313" key="3">
    <source>
        <dbReference type="Proteomes" id="UP001465976"/>
    </source>
</evidence>
<dbReference type="Proteomes" id="UP001465976">
    <property type="component" value="Unassembled WGS sequence"/>
</dbReference>
<evidence type="ECO:0000313" key="2">
    <source>
        <dbReference type="EMBL" id="KAL0564723.1"/>
    </source>
</evidence>
<proteinExistence type="predicted"/>
<evidence type="ECO:0000256" key="1">
    <source>
        <dbReference type="SAM" id="MobiDB-lite"/>
    </source>
</evidence>
<reference evidence="2 3" key="1">
    <citation type="submission" date="2024-02" db="EMBL/GenBank/DDBJ databases">
        <title>A draft genome for the cacao thread blight pathogen Marasmius crinis-equi.</title>
        <authorList>
            <person name="Cohen S.P."/>
            <person name="Baruah I.K."/>
            <person name="Amoako-Attah I."/>
            <person name="Bukari Y."/>
            <person name="Meinhardt L.W."/>
            <person name="Bailey B.A."/>
        </authorList>
    </citation>
    <scope>NUCLEOTIDE SEQUENCE [LARGE SCALE GENOMIC DNA]</scope>
    <source>
        <strain evidence="2 3">GH-76</strain>
    </source>
</reference>
<accession>A0ABR3EPB8</accession>
<feature type="non-terminal residue" evidence="2">
    <location>
        <position position="136"/>
    </location>
</feature>
<organism evidence="2 3">
    <name type="scientific">Marasmius crinis-equi</name>
    <dbReference type="NCBI Taxonomy" id="585013"/>
    <lineage>
        <taxon>Eukaryota</taxon>
        <taxon>Fungi</taxon>
        <taxon>Dikarya</taxon>
        <taxon>Basidiomycota</taxon>
        <taxon>Agaricomycotina</taxon>
        <taxon>Agaricomycetes</taxon>
        <taxon>Agaricomycetidae</taxon>
        <taxon>Agaricales</taxon>
        <taxon>Marasmiineae</taxon>
        <taxon>Marasmiaceae</taxon>
        <taxon>Marasmius</taxon>
    </lineage>
</organism>
<feature type="compositionally biased region" description="Polar residues" evidence="1">
    <location>
        <begin position="87"/>
        <end position="111"/>
    </location>
</feature>
<dbReference type="EMBL" id="JBAHYK010002615">
    <property type="protein sequence ID" value="KAL0564723.1"/>
    <property type="molecule type" value="Genomic_DNA"/>
</dbReference>
<gene>
    <name evidence="2" type="ORF">V5O48_017322</name>
</gene>
<feature type="region of interest" description="Disordered" evidence="1">
    <location>
        <begin position="87"/>
        <end position="136"/>
    </location>
</feature>